<evidence type="ECO:0000313" key="2">
    <source>
        <dbReference type="Proteomes" id="UP000199150"/>
    </source>
</evidence>
<sequence>STSITASYPSTCTYAKTCNQPTWTKDAKGNQTDYTYDNTHGGVLTVTLPADQNSLRQRTYNTYTAYNTGNGTIYRLTRSETCGLTAAQLTLTACPADINTSVTLTDYGTSSTAPYTYKSNQPYQVTVRDNRASGYDSATTTYAYDKVGNVVSVDGPLSGTNDKSFTTYDANRRKIFEIGPIPGGTGTQKRTLVRHQYNGDGQETQTAQGYANSNLTDGSDAVFTSYTRMTYDAAGRLIKNEAIVTGNTVP</sequence>
<dbReference type="AlphaFoldDB" id="A0A1G4TX51"/>
<gene>
    <name evidence="1" type="ORF">SAMN02927928_0217</name>
</gene>
<keyword evidence="2" id="KW-1185">Reference proteome</keyword>
<name>A0A1G4TX51_9CAUL</name>
<proteinExistence type="predicted"/>
<organism evidence="1 2">
    <name type="scientific">Asticcacaulis taihuensis</name>
    <dbReference type="NCBI Taxonomy" id="260084"/>
    <lineage>
        <taxon>Bacteria</taxon>
        <taxon>Pseudomonadati</taxon>
        <taxon>Pseudomonadota</taxon>
        <taxon>Alphaproteobacteria</taxon>
        <taxon>Caulobacterales</taxon>
        <taxon>Caulobacteraceae</taxon>
        <taxon>Asticcacaulis</taxon>
    </lineage>
</organism>
<feature type="non-terminal residue" evidence="1">
    <location>
        <position position="1"/>
    </location>
</feature>
<dbReference type="Proteomes" id="UP000199150">
    <property type="component" value="Unassembled WGS sequence"/>
</dbReference>
<accession>A0A1G4TX51</accession>
<dbReference type="STRING" id="260084.SAMN02927928_0217"/>
<dbReference type="Gene3D" id="2.180.10.10">
    <property type="entry name" value="RHS repeat-associated core"/>
    <property type="match status" value="1"/>
</dbReference>
<evidence type="ECO:0000313" key="1">
    <source>
        <dbReference type="EMBL" id="SCW85275.1"/>
    </source>
</evidence>
<dbReference type="EMBL" id="FMTS01000016">
    <property type="protein sequence ID" value="SCW85275.1"/>
    <property type="molecule type" value="Genomic_DNA"/>
</dbReference>
<reference evidence="2" key="1">
    <citation type="submission" date="2016-10" db="EMBL/GenBank/DDBJ databases">
        <authorList>
            <person name="Varghese N."/>
            <person name="Submissions S."/>
        </authorList>
    </citation>
    <scope>NUCLEOTIDE SEQUENCE [LARGE SCALE GENOMIC DNA]</scope>
    <source>
        <strain evidence="2">CGMCC 1.3431</strain>
    </source>
</reference>
<protein>
    <submittedName>
        <fullName evidence="1">YD repeat-containing protein</fullName>
    </submittedName>
</protein>